<feature type="transmembrane region" description="Helical" evidence="2">
    <location>
        <begin position="148"/>
        <end position="166"/>
    </location>
</feature>
<dbReference type="Proteomes" id="UP000238322">
    <property type="component" value="Unassembled WGS sequence"/>
</dbReference>
<dbReference type="PANTHER" id="PTHR31061:SF24">
    <property type="entry name" value="LD22376P"/>
    <property type="match status" value="1"/>
</dbReference>
<dbReference type="Pfam" id="PF16401">
    <property type="entry name" value="DUF5009"/>
    <property type="match status" value="1"/>
</dbReference>
<dbReference type="InterPro" id="IPR032176">
    <property type="entry name" value="DUF5009"/>
</dbReference>
<protein>
    <submittedName>
        <fullName evidence="4">DUF5009 domain-containing protein</fullName>
    </submittedName>
</protein>
<dbReference type="OrthoDB" id="9788724at2"/>
<sequence length="425" mass="47868">MTSGPEIAVDDNLETTSTGETPEKPAKPVRFRSLDVFRGASVALMILVNNPGSWSAMYPPLQHASWHGCTPTDLVFPFFLFAVGNALAFVLEKTRDLPAYQVIWRILQRTVLIFVIGFLLGYFPFVYWNEAGDLAWKALEDRRIMGVLQRIALSYGGAAILIWLLARGGQTKWVLSAATLILVGYWIACWWLGDPADPYSLEGYIGTQIDRDLFGEKHLYHGEGVPFDPEGLLGTIPSIAQVMIGWWVGVTMIRSEKNLALIGRLAIVGVHLLAIAYFWQFLFPLNKKIWTSTFVLHTCGLATLVLAAIVFWLDVPAKQDGSFPRLASASRWVLGGVFRFFEVFGKNPLFIFVFSSLVVKTLAMFRWHPVGSNGWTSTLPWLYQNVFTWEGVDPRLGSFLYSVSLLVVYWLIVAVMDWRKIYVKV</sequence>
<feature type="transmembrane region" description="Helical" evidence="2">
    <location>
        <begin position="399"/>
        <end position="418"/>
    </location>
</feature>
<feature type="transmembrane region" description="Helical" evidence="2">
    <location>
        <begin position="294"/>
        <end position="315"/>
    </location>
</feature>
<feature type="transmembrane region" description="Helical" evidence="2">
    <location>
        <begin position="173"/>
        <end position="193"/>
    </location>
</feature>
<evidence type="ECO:0000313" key="5">
    <source>
        <dbReference type="Proteomes" id="UP000238322"/>
    </source>
</evidence>
<feature type="domain" description="DUF5009" evidence="3">
    <location>
        <begin position="32"/>
        <end position="115"/>
    </location>
</feature>
<accession>A0A2S8FS79</accession>
<evidence type="ECO:0000313" key="4">
    <source>
        <dbReference type="EMBL" id="PQO35036.1"/>
    </source>
</evidence>
<dbReference type="AlphaFoldDB" id="A0A2S8FS79"/>
<reference evidence="4 5" key="1">
    <citation type="submission" date="2018-02" db="EMBL/GenBank/DDBJ databases">
        <title>Comparative genomes isolates from brazilian mangrove.</title>
        <authorList>
            <person name="Araujo J.E."/>
            <person name="Taketani R.G."/>
            <person name="Silva M.C.P."/>
            <person name="Loureco M.V."/>
            <person name="Andreote F.D."/>
        </authorList>
    </citation>
    <scope>NUCLEOTIDE SEQUENCE [LARGE SCALE GENOMIC DNA]</scope>
    <source>
        <strain evidence="4 5">Hex-1 MGV</strain>
    </source>
</reference>
<evidence type="ECO:0000259" key="3">
    <source>
        <dbReference type="Pfam" id="PF16401"/>
    </source>
</evidence>
<feature type="transmembrane region" description="Helical" evidence="2">
    <location>
        <begin position="261"/>
        <end position="282"/>
    </location>
</feature>
<gene>
    <name evidence="4" type="ORF">C5Y83_11985</name>
</gene>
<evidence type="ECO:0000256" key="1">
    <source>
        <dbReference type="SAM" id="MobiDB-lite"/>
    </source>
</evidence>
<feature type="region of interest" description="Disordered" evidence="1">
    <location>
        <begin position="1"/>
        <end position="26"/>
    </location>
</feature>
<keyword evidence="2" id="KW-1133">Transmembrane helix</keyword>
<feature type="transmembrane region" description="Helical" evidence="2">
    <location>
        <begin position="111"/>
        <end position="128"/>
    </location>
</feature>
<proteinExistence type="predicted"/>
<feature type="transmembrane region" description="Helical" evidence="2">
    <location>
        <begin position="74"/>
        <end position="91"/>
    </location>
</feature>
<feature type="transmembrane region" description="Helical" evidence="2">
    <location>
        <begin position="349"/>
        <end position="367"/>
    </location>
</feature>
<keyword evidence="2" id="KW-0812">Transmembrane</keyword>
<evidence type="ECO:0000256" key="2">
    <source>
        <dbReference type="SAM" id="Phobius"/>
    </source>
</evidence>
<name>A0A2S8FS79_9BACT</name>
<comment type="caution">
    <text evidence="4">The sequence shown here is derived from an EMBL/GenBank/DDBJ whole genome shotgun (WGS) entry which is preliminary data.</text>
</comment>
<keyword evidence="2" id="KW-0472">Membrane</keyword>
<dbReference type="PANTHER" id="PTHR31061">
    <property type="entry name" value="LD22376P"/>
    <property type="match status" value="1"/>
</dbReference>
<dbReference type="EMBL" id="PUHY01000010">
    <property type="protein sequence ID" value="PQO35036.1"/>
    <property type="molecule type" value="Genomic_DNA"/>
</dbReference>
<feature type="transmembrane region" description="Helical" evidence="2">
    <location>
        <begin position="231"/>
        <end position="249"/>
    </location>
</feature>
<organism evidence="4 5">
    <name type="scientific">Blastopirellula marina</name>
    <dbReference type="NCBI Taxonomy" id="124"/>
    <lineage>
        <taxon>Bacteria</taxon>
        <taxon>Pseudomonadati</taxon>
        <taxon>Planctomycetota</taxon>
        <taxon>Planctomycetia</taxon>
        <taxon>Pirellulales</taxon>
        <taxon>Pirellulaceae</taxon>
        <taxon>Blastopirellula</taxon>
    </lineage>
</organism>